<reference evidence="1" key="2">
    <citation type="submission" date="2019-04" db="EMBL/GenBank/DDBJ databases">
        <authorList>
            <person name="Howe K."/>
            <person name="Paulini M."/>
            <person name="Williams G."/>
        </authorList>
    </citation>
    <scope>NUCLEOTIDE SEQUENCE [LARGE SCALE GENOMIC DNA]</scope>
    <source>
        <strain evidence="1">FR3</strain>
    </source>
</reference>
<evidence type="ECO:0000313" key="2">
    <source>
        <dbReference type="Proteomes" id="UP000006672"/>
    </source>
</evidence>
<feature type="non-terminal residue" evidence="1">
    <location>
        <position position="55"/>
    </location>
</feature>
<dbReference type="WBParaSite" id="Bm14125b.1">
    <property type="protein sequence ID" value="Bm14125b.1"/>
    <property type="gene ID" value="WBGene00234386"/>
</dbReference>
<sequence length="55" mass="6641">MQPRPGLKGNKVFSIIKVKFLIRWAKYRFANKFKQFSTCVNKSHFSQWLIEFTNM</sequence>
<proteinExistence type="predicted"/>
<reference evidence="2" key="1">
    <citation type="journal article" date="2007" name="Science">
        <title>Draft genome of the filarial nematode parasite Brugia malayi.</title>
        <authorList>
            <person name="Ghedin E."/>
            <person name="Wang S."/>
            <person name="Spiro D."/>
            <person name="Caler E."/>
            <person name="Zhao Q."/>
            <person name="Crabtree J."/>
            <person name="Allen J.E."/>
            <person name="Delcher A.L."/>
            <person name="Guiliano D.B."/>
            <person name="Miranda-Saavedra D."/>
            <person name="Angiuoli S.V."/>
            <person name="Creasy T."/>
            <person name="Amedeo P."/>
            <person name="Haas B."/>
            <person name="El-Sayed N.M."/>
            <person name="Wortman J.R."/>
            <person name="Feldblyum T."/>
            <person name="Tallon L."/>
            <person name="Schatz M."/>
            <person name="Shumway M."/>
            <person name="Koo H."/>
            <person name="Salzberg S.L."/>
            <person name="Schobel S."/>
            <person name="Pertea M."/>
            <person name="Pop M."/>
            <person name="White O."/>
            <person name="Barton G.J."/>
            <person name="Carlow C.K."/>
            <person name="Crawford M.J."/>
            <person name="Daub J."/>
            <person name="Dimmic M.W."/>
            <person name="Estes C.F."/>
            <person name="Foster J.M."/>
            <person name="Ganatra M."/>
            <person name="Gregory W.F."/>
            <person name="Johnson N.M."/>
            <person name="Jin J."/>
            <person name="Komuniecki R."/>
            <person name="Korf I."/>
            <person name="Kumar S."/>
            <person name="Laney S."/>
            <person name="Li B.W."/>
            <person name="Li W."/>
            <person name="Lindblom T.H."/>
            <person name="Lustigman S."/>
            <person name="Ma D."/>
            <person name="Maina C.V."/>
            <person name="Martin D.M."/>
            <person name="McCarter J.P."/>
            <person name="McReynolds L."/>
            <person name="Mitreva M."/>
            <person name="Nutman T.B."/>
            <person name="Parkinson J."/>
            <person name="Peregrin-Alvarez J.M."/>
            <person name="Poole C."/>
            <person name="Ren Q."/>
            <person name="Saunders L."/>
            <person name="Sluder A.E."/>
            <person name="Smith K."/>
            <person name="Stanke M."/>
            <person name="Unnasch T.R."/>
            <person name="Ware J."/>
            <person name="Wei A.D."/>
            <person name="Weil G."/>
            <person name="Williams D.J."/>
            <person name="Zhang Y."/>
            <person name="Williams S.A."/>
            <person name="Fraser-Liggett C."/>
            <person name="Slatko B."/>
            <person name="Blaxter M.L."/>
            <person name="Scott A.L."/>
        </authorList>
    </citation>
    <scope>NUCLEOTIDE SEQUENCE</scope>
    <source>
        <strain evidence="2">FR3</strain>
    </source>
</reference>
<organism evidence="1">
    <name type="scientific">Brugia malayi</name>
    <name type="common">Filarial nematode worm</name>
    <dbReference type="NCBI Taxonomy" id="6279"/>
    <lineage>
        <taxon>Eukaryota</taxon>
        <taxon>Metazoa</taxon>
        <taxon>Ecdysozoa</taxon>
        <taxon>Nematoda</taxon>
        <taxon>Chromadorea</taxon>
        <taxon>Rhabditida</taxon>
        <taxon>Spirurina</taxon>
        <taxon>Spiruromorpha</taxon>
        <taxon>Filarioidea</taxon>
        <taxon>Onchocercidae</taxon>
        <taxon>Brugia</taxon>
    </lineage>
</organism>
<evidence type="ECO:0000313" key="3">
    <source>
        <dbReference type="WBParaSite" id="Bm14125b.1"/>
    </source>
</evidence>
<dbReference type="GeneID" id="66057986"/>
<accession>A0A8L7SRL3</accession>
<accession>A0A4E9FF68</accession>
<dbReference type="RefSeq" id="XP_042934309.1">
    <property type="nucleotide sequence ID" value="XM_043078375.1"/>
</dbReference>
<protein>
    <submittedName>
        <fullName evidence="3">Bm14125, isoform a</fullName>
    </submittedName>
</protein>
<keyword evidence="2" id="KW-1185">Reference proteome</keyword>
<dbReference type="EMBL" id="CAAKNF010000193">
    <property type="protein sequence ID" value="VIO93470.1"/>
    <property type="molecule type" value="Genomic_DNA"/>
</dbReference>
<dbReference type="Proteomes" id="UP000006672">
    <property type="component" value="Unassembled WGS sequence"/>
</dbReference>
<name>A0A4E9FF68_BRUMA</name>
<evidence type="ECO:0000313" key="1">
    <source>
        <dbReference type="EMBL" id="VIO93470.1"/>
    </source>
</evidence>
<gene>
    <name evidence="1" type="primary">Bm14125</name>
    <name evidence="1" type="ORF">BM_BM14125</name>
</gene>
<reference evidence="3" key="3">
    <citation type="submission" date="2022-04" db="UniProtKB">
        <authorList>
            <consortium name="WormBaseParasite"/>
        </authorList>
    </citation>
    <scope>IDENTIFICATION</scope>
</reference>
<dbReference type="AlphaFoldDB" id="A0A4E9FF68"/>
<dbReference type="CTD" id="66057986"/>